<dbReference type="Proteomes" id="UP001295444">
    <property type="component" value="Chromosome 04"/>
</dbReference>
<keyword evidence="3" id="KW-1185">Reference proteome</keyword>
<evidence type="ECO:0000313" key="2">
    <source>
        <dbReference type="EMBL" id="CAH2283878.1"/>
    </source>
</evidence>
<evidence type="ECO:0000256" key="1">
    <source>
        <dbReference type="SAM" id="MobiDB-lite"/>
    </source>
</evidence>
<protein>
    <submittedName>
        <fullName evidence="2">Uncharacterized protein</fullName>
    </submittedName>
</protein>
<accession>A0AAD1S0N3</accession>
<sequence>MLCPFLGLLAGSATHLMRLPKVPLLERVPATSLDTNPDLAESGGRARQSRPPPCLRSSPILQKKPPVRDQTASDVVCTHSEPSSPGFRDTGGTAELLSCTASDFWISGLN</sequence>
<evidence type="ECO:0000313" key="3">
    <source>
        <dbReference type="Proteomes" id="UP001295444"/>
    </source>
</evidence>
<name>A0AAD1S0N3_PELCU</name>
<organism evidence="2 3">
    <name type="scientific">Pelobates cultripes</name>
    <name type="common">Western spadefoot toad</name>
    <dbReference type="NCBI Taxonomy" id="61616"/>
    <lineage>
        <taxon>Eukaryota</taxon>
        <taxon>Metazoa</taxon>
        <taxon>Chordata</taxon>
        <taxon>Craniata</taxon>
        <taxon>Vertebrata</taxon>
        <taxon>Euteleostomi</taxon>
        <taxon>Amphibia</taxon>
        <taxon>Batrachia</taxon>
        <taxon>Anura</taxon>
        <taxon>Pelobatoidea</taxon>
        <taxon>Pelobatidae</taxon>
        <taxon>Pelobates</taxon>
    </lineage>
</organism>
<proteinExistence type="predicted"/>
<dbReference type="EMBL" id="OW240915">
    <property type="protein sequence ID" value="CAH2283878.1"/>
    <property type="molecule type" value="Genomic_DNA"/>
</dbReference>
<gene>
    <name evidence="2" type="ORF">PECUL_23A027498</name>
</gene>
<feature type="region of interest" description="Disordered" evidence="1">
    <location>
        <begin position="29"/>
        <end position="89"/>
    </location>
</feature>
<dbReference type="AlphaFoldDB" id="A0AAD1S0N3"/>
<reference evidence="2" key="1">
    <citation type="submission" date="2022-03" db="EMBL/GenBank/DDBJ databases">
        <authorList>
            <person name="Alioto T."/>
            <person name="Alioto T."/>
            <person name="Gomez Garrido J."/>
        </authorList>
    </citation>
    <scope>NUCLEOTIDE SEQUENCE</scope>
</reference>